<keyword evidence="4 7" id="KW-0805">Transcription regulation</keyword>
<accession>A0ABV7A039</accession>
<dbReference type="InterPro" id="IPR035644">
    <property type="entry name" value="MraZ_C"/>
</dbReference>
<keyword evidence="2 7" id="KW-0963">Cytoplasm</keyword>
<dbReference type="HAMAP" id="MF_01008">
    <property type="entry name" value="MraZ"/>
    <property type="match status" value="1"/>
</dbReference>
<evidence type="ECO:0000256" key="4">
    <source>
        <dbReference type="ARBA" id="ARBA00023015"/>
    </source>
</evidence>
<organism evidence="9 10">
    <name type="scientific">Hyphobacterium vulgare</name>
    <dbReference type="NCBI Taxonomy" id="1736751"/>
    <lineage>
        <taxon>Bacteria</taxon>
        <taxon>Pseudomonadati</taxon>
        <taxon>Pseudomonadota</taxon>
        <taxon>Alphaproteobacteria</taxon>
        <taxon>Maricaulales</taxon>
        <taxon>Maricaulaceae</taxon>
        <taxon>Hyphobacterium</taxon>
    </lineage>
</organism>
<dbReference type="SUPFAM" id="SSF89447">
    <property type="entry name" value="AbrB/MazE/MraZ-like"/>
    <property type="match status" value="1"/>
</dbReference>
<reference evidence="10" key="1">
    <citation type="journal article" date="2019" name="Int. J. Syst. Evol. Microbiol.">
        <title>The Global Catalogue of Microorganisms (GCM) 10K type strain sequencing project: providing services to taxonomists for standard genome sequencing and annotation.</title>
        <authorList>
            <consortium name="The Broad Institute Genomics Platform"/>
            <consortium name="The Broad Institute Genome Sequencing Center for Infectious Disease"/>
            <person name="Wu L."/>
            <person name="Ma J."/>
        </authorList>
    </citation>
    <scope>NUCLEOTIDE SEQUENCE [LARGE SCALE GENOMIC DNA]</scope>
    <source>
        <strain evidence="10">KCTC 52487</strain>
    </source>
</reference>
<evidence type="ECO:0000256" key="2">
    <source>
        <dbReference type="ARBA" id="ARBA00022490"/>
    </source>
</evidence>
<comment type="subunit">
    <text evidence="7">Forms oligomers.</text>
</comment>
<evidence type="ECO:0000256" key="7">
    <source>
        <dbReference type="HAMAP-Rule" id="MF_01008"/>
    </source>
</evidence>
<evidence type="ECO:0000256" key="3">
    <source>
        <dbReference type="ARBA" id="ARBA00022737"/>
    </source>
</evidence>
<evidence type="ECO:0000313" key="9">
    <source>
        <dbReference type="EMBL" id="MFC2926978.1"/>
    </source>
</evidence>
<proteinExistence type="inferred from homology"/>
<dbReference type="Proteomes" id="UP001595379">
    <property type="component" value="Unassembled WGS sequence"/>
</dbReference>
<dbReference type="InterPro" id="IPR038619">
    <property type="entry name" value="MraZ_sf"/>
</dbReference>
<dbReference type="CDD" id="cd16320">
    <property type="entry name" value="MraZ_N"/>
    <property type="match status" value="1"/>
</dbReference>
<comment type="similarity">
    <text evidence="7">Belongs to the MraZ family.</text>
</comment>
<sequence length="153" mass="16924">MFLSTTTNGIDAKGRLSVPADFRAIVRNGPFDGIYVWPSFDGDYLEGGGQSLMDRYLQMIESMDPYDDARVALERAIFGSARPLSFDANGRITLPKPFAEHAGLSDKATFVGLGARFEIWNPDVYAAHEVEARKFARENKRAMKLPPPRPVGA</sequence>
<gene>
    <name evidence="7" type="primary">mraZ</name>
    <name evidence="9" type="ORF">ACFOOR_12750</name>
</gene>
<feature type="domain" description="SpoVT-AbrB" evidence="8">
    <location>
        <begin position="81"/>
        <end position="124"/>
    </location>
</feature>
<dbReference type="InterPro" id="IPR007159">
    <property type="entry name" value="SpoVT-AbrB_dom"/>
</dbReference>
<dbReference type="Gene3D" id="3.40.1550.20">
    <property type="entry name" value="Transcriptional regulator MraZ domain"/>
    <property type="match status" value="1"/>
</dbReference>
<dbReference type="PANTHER" id="PTHR34701">
    <property type="entry name" value="TRANSCRIPTIONAL REGULATOR MRAZ"/>
    <property type="match status" value="1"/>
</dbReference>
<feature type="domain" description="SpoVT-AbrB" evidence="8">
    <location>
        <begin position="5"/>
        <end position="52"/>
    </location>
</feature>
<keyword evidence="10" id="KW-1185">Reference proteome</keyword>
<comment type="subcellular location">
    <subcellularLocation>
        <location evidence="7">Cytoplasm</location>
        <location evidence="7">Nucleoid</location>
    </subcellularLocation>
</comment>
<dbReference type="PANTHER" id="PTHR34701:SF1">
    <property type="entry name" value="TRANSCRIPTIONAL REGULATOR MRAZ"/>
    <property type="match status" value="1"/>
</dbReference>
<evidence type="ECO:0000259" key="8">
    <source>
        <dbReference type="PROSITE" id="PS51740"/>
    </source>
</evidence>
<protein>
    <recommendedName>
        <fullName evidence="1 7">Transcriptional regulator MraZ</fullName>
    </recommendedName>
</protein>
<dbReference type="InterPro" id="IPR020603">
    <property type="entry name" value="MraZ_dom"/>
</dbReference>
<dbReference type="Pfam" id="PF02381">
    <property type="entry name" value="MraZ"/>
    <property type="match status" value="1"/>
</dbReference>
<comment type="caution">
    <text evidence="9">The sequence shown here is derived from an EMBL/GenBank/DDBJ whole genome shotgun (WGS) entry which is preliminary data.</text>
</comment>
<keyword evidence="6 7" id="KW-0804">Transcription</keyword>
<evidence type="ECO:0000256" key="6">
    <source>
        <dbReference type="ARBA" id="ARBA00023163"/>
    </source>
</evidence>
<evidence type="ECO:0000313" key="10">
    <source>
        <dbReference type="Proteomes" id="UP001595379"/>
    </source>
</evidence>
<evidence type="ECO:0000256" key="5">
    <source>
        <dbReference type="ARBA" id="ARBA00023125"/>
    </source>
</evidence>
<dbReference type="PROSITE" id="PS51740">
    <property type="entry name" value="SPOVT_ABRB"/>
    <property type="match status" value="2"/>
</dbReference>
<name>A0ABV7A039_9PROT</name>
<keyword evidence="5 7" id="KW-0238">DNA-binding</keyword>
<dbReference type="EMBL" id="JBHRSV010000028">
    <property type="protein sequence ID" value="MFC2926978.1"/>
    <property type="molecule type" value="Genomic_DNA"/>
</dbReference>
<keyword evidence="3" id="KW-0677">Repeat</keyword>
<dbReference type="CDD" id="cd16321">
    <property type="entry name" value="MraZ_C"/>
    <property type="match status" value="1"/>
</dbReference>
<evidence type="ECO:0000256" key="1">
    <source>
        <dbReference type="ARBA" id="ARBA00013860"/>
    </source>
</evidence>
<dbReference type="InterPro" id="IPR035642">
    <property type="entry name" value="MraZ_N"/>
</dbReference>
<dbReference type="InterPro" id="IPR003444">
    <property type="entry name" value="MraZ"/>
</dbReference>
<dbReference type="InterPro" id="IPR037914">
    <property type="entry name" value="SpoVT-AbrB_sf"/>
</dbReference>
<dbReference type="RefSeq" id="WP_343162965.1">
    <property type="nucleotide sequence ID" value="NZ_JBHRSV010000028.1"/>
</dbReference>